<gene>
    <name evidence="13" type="ORF">J2Z70_005086</name>
</gene>
<dbReference type="EMBL" id="JAGGLV010000021">
    <property type="protein sequence ID" value="MBP2114902.1"/>
    <property type="molecule type" value="Genomic_DNA"/>
</dbReference>
<dbReference type="Pfam" id="PF12833">
    <property type="entry name" value="HTH_18"/>
    <property type="match status" value="1"/>
</dbReference>
<dbReference type="PANTHER" id="PTHR42713">
    <property type="entry name" value="HISTIDINE KINASE-RELATED"/>
    <property type="match status" value="1"/>
</dbReference>
<evidence type="ECO:0000256" key="9">
    <source>
        <dbReference type="SAM" id="Coils"/>
    </source>
</evidence>
<evidence type="ECO:0000256" key="1">
    <source>
        <dbReference type="ARBA" id="ARBA00004496"/>
    </source>
</evidence>
<evidence type="ECO:0000313" key="13">
    <source>
        <dbReference type="EMBL" id="MBP2114902.1"/>
    </source>
</evidence>
<dbReference type="InterPro" id="IPR020449">
    <property type="entry name" value="Tscrpt_reg_AraC-type_HTH"/>
</dbReference>
<dbReference type="InterPro" id="IPR018060">
    <property type="entry name" value="HTH_AraC"/>
</dbReference>
<keyword evidence="14" id="KW-1185">Reference proteome</keyword>
<evidence type="ECO:0000313" key="14">
    <source>
        <dbReference type="Proteomes" id="UP000773462"/>
    </source>
</evidence>
<evidence type="ECO:0000256" key="6">
    <source>
        <dbReference type="ARBA" id="ARBA00023125"/>
    </source>
</evidence>
<dbReference type="Pfam" id="PF00072">
    <property type="entry name" value="Response_reg"/>
    <property type="match status" value="1"/>
</dbReference>
<dbReference type="PROSITE" id="PS01124">
    <property type="entry name" value="HTH_ARAC_FAMILY_2"/>
    <property type="match status" value="1"/>
</dbReference>
<dbReference type="PROSITE" id="PS50110">
    <property type="entry name" value="RESPONSE_REGULATORY"/>
    <property type="match status" value="1"/>
</dbReference>
<name>A0ABS4NXY7_9BACL</name>
<comment type="subcellular location">
    <subcellularLocation>
        <location evidence="1">Cytoplasm</location>
    </subcellularLocation>
</comment>
<feature type="coiled-coil region" evidence="9">
    <location>
        <begin position="109"/>
        <end position="136"/>
    </location>
</feature>
<comment type="caution">
    <text evidence="13">The sequence shown here is derived from an EMBL/GenBank/DDBJ whole genome shotgun (WGS) entry which is preliminary data.</text>
</comment>
<feature type="domain" description="Response regulatory" evidence="12">
    <location>
        <begin position="3"/>
        <end position="120"/>
    </location>
</feature>
<dbReference type="Gene3D" id="1.10.10.60">
    <property type="entry name" value="Homeodomain-like"/>
    <property type="match status" value="2"/>
</dbReference>
<dbReference type="PROSITE" id="PS00041">
    <property type="entry name" value="HTH_ARAC_FAMILY_1"/>
    <property type="match status" value="1"/>
</dbReference>
<sequence length="546" mass="61813">MYRVLIMDDEPEIRQGLRLKADFAALGLSVTGEAGNGMEAMERLASQAVDIVITDMNMPVMNGVSFLDDCRRLYPELKLVVITGYEDFHYAKAAIRNQARDYLLKPVAADELTAVLQKLKDELDQERNDRDRQAVNEWRLSQYYKEMKEHFLVQLVKEEVEPVHALKERAALFELDGWDLTEVRFVTAGLRERAGEAAAVPEPGHGKGSALPERTPGKLRLPFELLTREFAGSSGERCQVLRDPSYPGLVHFILQDALTDMDRFCAELAECVAAHLGFKPVIGYSSSKLGFLRWKEGYLESLLAWNLSENAAQPPAEGRSEPGLVLTEELTRTLRRLLIQGEWDAFGQSIRQELQQAFSQSRSCLVKLIFQLCLLVDGAGAEAADVNIQSQELWLYPETVHKLDSVDKAGQFLLERAASVYRMMQGAGDAEDSIIRTATQYIDSNYMYDLNLTQLARRFNYNSSYFSELFKAKVGRSFMVYLTDIRMAQATHLLLTTTLNLWDIAELTGFSNASYFSSRFKKMYGTSPSDFRQHPPEKFSSQQPKK</sequence>
<dbReference type="PANTHER" id="PTHR42713:SF3">
    <property type="entry name" value="TRANSCRIPTIONAL REGULATORY PROTEIN HPTR"/>
    <property type="match status" value="1"/>
</dbReference>
<dbReference type="InterPro" id="IPR001789">
    <property type="entry name" value="Sig_transdc_resp-reg_receiver"/>
</dbReference>
<accession>A0ABS4NXY7</accession>
<feature type="region of interest" description="Disordered" evidence="10">
    <location>
        <begin position="527"/>
        <end position="546"/>
    </location>
</feature>
<evidence type="ECO:0000256" key="4">
    <source>
        <dbReference type="ARBA" id="ARBA00023012"/>
    </source>
</evidence>
<keyword evidence="3 8" id="KW-0597">Phosphoprotein</keyword>
<evidence type="ECO:0000256" key="8">
    <source>
        <dbReference type="PROSITE-ProRule" id="PRU00169"/>
    </source>
</evidence>
<evidence type="ECO:0000259" key="12">
    <source>
        <dbReference type="PROSITE" id="PS50110"/>
    </source>
</evidence>
<dbReference type="CDD" id="cd17536">
    <property type="entry name" value="REC_YesN-like"/>
    <property type="match status" value="1"/>
</dbReference>
<dbReference type="SUPFAM" id="SSF46689">
    <property type="entry name" value="Homeodomain-like"/>
    <property type="match status" value="2"/>
</dbReference>
<evidence type="ECO:0000256" key="3">
    <source>
        <dbReference type="ARBA" id="ARBA00022553"/>
    </source>
</evidence>
<feature type="domain" description="HTH araC/xylS-type" evidence="11">
    <location>
        <begin position="436"/>
        <end position="534"/>
    </location>
</feature>
<keyword evidence="9" id="KW-0175">Coiled coil</keyword>
<dbReference type="Gene3D" id="3.40.50.2300">
    <property type="match status" value="1"/>
</dbReference>
<dbReference type="InterPro" id="IPR018062">
    <property type="entry name" value="HTH_AraC-typ_CS"/>
</dbReference>
<keyword evidence="7" id="KW-0804">Transcription</keyword>
<dbReference type="RefSeq" id="WP_245368505.1">
    <property type="nucleotide sequence ID" value="NZ_JAGGLV010000021.1"/>
</dbReference>
<reference evidence="13 14" key="1">
    <citation type="submission" date="2021-03" db="EMBL/GenBank/DDBJ databases">
        <title>Genomic Encyclopedia of Type Strains, Phase IV (KMG-IV): sequencing the most valuable type-strain genomes for metagenomic binning, comparative biology and taxonomic classification.</title>
        <authorList>
            <person name="Goeker M."/>
        </authorList>
    </citation>
    <scope>NUCLEOTIDE SEQUENCE [LARGE SCALE GENOMIC DNA]</scope>
    <source>
        <strain evidence="13 14">DSM 101953</strain>
    </source>
</reference>
<dbReference type="SMART" id="SM00342">
    <property type="entry name" value="HTH_ARAC"/>
    <property type="match status" value="1"/>
</dbReference>
<evidence type="ECO:0000256" key="2">
    <source>
        <dbReference type="ARBA" id="ARBA00022490"/>
    </source>
</evidence>
<keyword evidence="5" id="KW-0805">Transcription regulation</keyword>
<dbReference type="InterPro" id="IPR009057">
    <property type="entry name" value="Homeodomain-like_sf"/>
</dbReference>
<dbReference type="Proteomes" id="UP000773462">
    <property type="component" value="Unassembled WGS sequence"/>
</dbReference>
<keyword evidence="2" id="KW-0963">Cytoplasm</keyword>
<proteinExistence type="predicted"/>
<protein>
    <submittedName>
        <fullName evidence="13">Two-component system response regulator YesN</fullName>
    </submittedName>
</protein>
<evidence type="ECO:0000256" key="5">
    <source>
        <dbReference type="ARBA" id="ARBA00023015"/>
    </source>
</evidence>
<dbReference type="SMART" id="SM00448">
    <property type="entry name" value="REC"/>
    <property type="match status" value="1"/>
</dbReference>
<dbReference type="InterPro" id="IPR011006">
    <property type="entry name" value="CheY-like_superfamily"/>
</dbReference>
<dbReference type="InterPro" id="IPR051552">
    <property type="entry name" value="HptR"/>
</dbReference>
<feature type="modified residue" description="4-aspartylphosphate" evidence="8">
    <location>
        <position position="55"/>
    </location>
</feature>
<evidence type="ECO:0000256" key="10">
    <source>
        <dbReference type="SAM" id="MobiDB-lite"/>
    </source>
</evidence>
<keyword evidence="6" id="KW-0238">DNA-binding</keyword>
<evidence type="ECO:0000256" key="7">
    <source>
        <dbReference type="ARBA" id="ARBA00023163"/>
    </source>
</evidence>
<dbReference type="PRINTS" id="PR00032">
    <property type="entry name" value="HTHARAC"/>
</dbReference>
<keyword evidence="4" id="KW-0902">Two-component regulatory system</keyword>
<dbReference type="SUPFAM" id="SSF52172">
    <property type="entry name" value="CheY-like"/>
    <property type="match status" value="1"/>
</dbReference>
<organism evidence="13 14">
    <name type="scientific">Paenibacillus silagei</name>
    <dbReference type="NCBI Taxonomy" id="1670801"/>
    <lineage>
        <taxon>Bacteria</taxon>
        <taxon>Bacillati</taxon>
        <taxon>Bacillota</taxon>
        <taxon>Bacilli</taxon>
        <taxon>Bacillales</taxon>
        <taxon>Paenibacillaceae</taxon>
        <taxon>Paenibacillus</taxon>
    </lineage>
</organism>
<evidence type="ECO:0000259" key="11">
    <source>
        <dbReference type="PROSITE" id="PS01124"/>
    </source>
</evidence>